<dbReference type="EMBL" id="LAZR01007479">
    <property type="protein sequence ID" value="KKM84998.1"/>
    <property type="molecule type" value="Genomic_DNA"/>
</dbReference>
<reference evidence="1" key="1">
    <citation type="journal article" date="2015" name="Nature">
        <title>Complex archaea that bridge the gap between prokaryotes and eukaryotes.</title>
        <authorList>
            <person name="Spang A."/>
            <person name="Saw J.H."/>
            <person name="Jorgensen S.L."/>
            <person name="Zaremba-Niedzwiedzka K."/>
            <person name="Martijn J."/>
            <person name="Lind A.E."/>
            <person name="van Eijk R."/>
            <person name="Schleper C."/>
            <person name="Guy L."/>
            <person name="Ettema T.J."/>
        </authorList>
    </citation>
    <scope>NUCLEOTIDE SEQUENCE</scope>
</reference>
<comment type="caution">
    <text evidence="1">The sequence shown here is derived from an EMBL/GenBank/DDBJ whole genome shotgun (WGS) entry which is preliminary data.</text>
</comment>
<protein>
    <submittedName>
        <fullName evidence="1">Uncharacterized protein</fullName>
    </submittedName>
</protein>
<evidence type="ECO:0000313" key="1">
    <source>
        <dbReference type="EMBL" id="KKM84998.1"/>
    </source>
</evidence>
<name>A0A0F9KTF6_9ZZZZ</name>
<sequence length="1294" mass="143643">MAGRMNLPPGFEIEEPGMMNLPQGFEIEKEPFFDITRMGDRPTMSLAGTAPDDPTKTLWEAVKHGWRRAGIQAKTGLAGMMQAEVELNLVPSPMFMGNLKMSPTEKKALKEWSTSTIEKADRYYEEHPEEAMQLDEDAGFLATTWDVVSHPEKMLQGIVEAIPLMAEAAIGTAVAGPAGGIAVMAQPIIGNTYQTARKKGTDPFPAFMQATLTGYGEAAIEQWTFGKKIGLAKGIGKIIEKGGKRILWEGTKLYIRGTAEEGSQKFNENLWNWVFTNRSQILTEGVVQAMAVGGPLETVMGGAFAGGGMMLGKGEAGGLVPNSEKIRRVEALRNRVNESSLSDDEKTELYAEFEKTIQDVLAGKFDSGPVEIEAAADPATQLDAAETVAETKAEAIGNTQQLQGVEYEELLELAEQGDELAAYRIQEMTAEAALEEQLPAFEVLFEQMLEGDEVAKTALQEGRYKGAREAIKQLQPTVTGEAEGGIKADRIQEQTGIKLEPGTARRVFDESKTIEQRRQLIKDADFEGLITNPERLKGEKVLDILAQPPTEAGERVEFEDPTSEVILMKTVDVMKRLGEQFTPQQIDAGLQEWIKTPEGSAEASLGVKGIAQDATRAEVFARLLLSKTPKAVAAMDRATLHKVYFKGFVAKLTSIRNNADNIVADVNNKAPLIKKMKSDLAEIQKHYGNIAKDIKNNPELLAELGEIERLLPEYVKAINSFIKSPSEEGSGRIKTTGTQIAEFSDKYSKRLDDQEAKKKVMSFEEWKAHKDPRRFGKTNVETYSTLETQKQRYGWYIEDRGSTRVDSTIPATNEQVRNFATIKVHSLAKLLGLKKKDRQQIQFDLIGQKSLKGMNLEEVKKVEDYFVAQAKERGLSTSTGKELADFIKLNATQSKVQDYSKQKPATLKRMLQTPGRLINQFMSQSKRVERMLDALDGFTEGPIYNSIWTATHTQTVNSRVSRNERVAKFKEALVDIMTPELQTDEGIAIAAETIQAEETATGKKARKLGKRAVRKLVGDSLWARYITSGREVIIEATVVDPELSLNPSERIGIYVAMKNKDSLTHLRFGNLAAFENPDLAALKVVEAMSSQEREIGDWALKDLEENFDRANQAAIIGLGHKLEQQNNYFPMRILGTDVLQQDDFLSELENVPKKTKIKIEPGETKERKPGATQPLDLDFFNVYLNHLTRIEQFIHLAPIAKSVGRILNTKEFRQAVNNVTAGHGAEILNRWLKNSIRGHAIDIAPGLPAQTILWSRKKGVLFFLTGNIPSVLRQFISGFDAVSTHPMTLVYTMQ</sequence>
<organism evidence="1">
    <name type="scientific">marine sediment metagenome</name>
    <dbReference type="NCBI Taxonomy" id="412755"/>
    <lineage>
        <taxon>unclassified sequences</taxon>
        <taxon>metagenomes</taxon>
        <taxon>ecological metagenomes</taxon>
    </lineage>
</organism>
<gene>
    <name evidence="1" type="ORF">LCGC14_1293510</name>
</gene>
<feature type="non-terminal residue" evidence="1">
    <location>
        <position position="1294"/>
    </location>
</feature>
<proteinExistence type="predicted"/>
<accession>A0A0F9KTF6</accession>